<sequence length="1578" mass="177985">MEDSSLTISKKPSEFKSMQYDTLRELAIQHIQEMAGKLWTDYNSHDPGITILEVLSYAITDLGYRSRFDIKDLLAREKASDPDPGNFYTAARILPNRPLTLQDYRKLLIDVEVVDKEDEGCRYAGVKNAWLQKSDEAEEEIFVNTKDSQLSLDPVSGKGEQESYYIKTLYDVLLEFDECEKFGDLNENTIEEEFVLYEHPLDSTLEGLIFNIKIQFPVWDHSGVDWDDPVSVRSNIQSIQIDIANLPGNYSLTPVVSNLNKIILKGNKTSGGTSSAIAGITEIIDKLNNFLYHPDTGLLALYIEKVNKIFEIVAAARSRLQANRNLCEDFFRFRAVRVEEIILCADIEIAPSADVDRVEAHIFHLISRFLSPTVHFYTLEEMRNKCRRGTPFDIVEINPAKQLFTVEAADNDKLPVKDETITVFGLGASPQEFTVRCVDPNHDEVNRYEIEVAEQLLGNDLQEDAYLIRGRFEEKDCLTVDQIFEGPLLKHGFIDEEELASADRKKVIRVSDLIQIIMDVEGVVSVKEIQIANRPQNNDFDIESKSVRWCLELAFDHDYVPRLNTENSKLTYHKDDLPFHANDAEVETLIQEFGSEERGQKIRYPKQDLSVPIGQYRDPADYTSIQEDFPLVYGVGSEGIPGLAELSPGDREQRKIQVAQLKGYLLLFDQFLANYLAQVANVKHLFTMESRIGDTHIDKTYYTQPLSDVVPDGGPLYRDLNDHEETLQQITEDTQLFERRRNKFLDHLLGRFAETFADYAMLSSKISGPKAPREMIDDKLNFLGQYPELSSGRGMAINYRDKCSIWHVNNGAGLEKRGGLLLGMSPKEAEELVFRDPFIIANPSTSVYRVIIEDGSSTTVMYADQDFESEGVARAHMEQMIVTGVFKQNYEIRATDSGGFHFVLRCGDKLLGVSENRNYTSETAGGDADTAIDQLVALFKEELYGNPEANRKNLTCPLENYIDHEIRVDMSPLPDAPPTYTVSYTLYKKAFEFTEEHELLTGSVTRETEKDDPEEEVLQKAKSALHDILWDLVNHGAHRQTYRLDPESAPYSPYSFLIRNARGEDIARSVDTDFNQALADDIKALSPGTIHVHGSTANDGEYDIVSAVADGPHVTIEVDPAPPSSVFDGRLTMGESYDISFIEKESRNVILTDLDPEIYEGDTVELRDTEDNNGVFTVQTIRRSGDKIYLKLDEMISQDETEGSLRKAYNITGIETNAFVIRGGRGKQAVADSIGFIEDTFFSHEGFHVLEHLLLRPRTDQQLFVDVEEPVMDESASPAGELCFWKRLPVTEASAETNTFTVAGDISTELVGGDTLRVNGGSFNDGEYIVRDVSLQEGASVVEVESEDVQDAILFDLPANSFTAGVVSYRKQASIDSIGASEHQIIVSDPDAALLGKDSEIEIRDSQDQRNDGVYLVSEVEEAGEQVIITIYKVQKWVKDRLLPIHLDQDCETCKIKDPYSYVVSVVVPYWPGRFVNMDFRKFAEKRLRMEAPAHVMLNICWISCEHMREFEKRYKQWLVAVNSQDVGPAGISEALDGLIDILTRMRNVYPTGTLHDCEEDDTLDGAVILNNSVLGTF</sequence>
<gene>
    <name evidence="1" type="ORF">SAMN06265218_110125</name>
</gene>
<dbReference type="EMBL" id="FXTH01000010">
    <property type="protein sequence ID" value="SMO71799.1"/>
    <property type="molecule type" value="Genomic_DNA"/>
</dbReference>
<reference evidence="1 2" key="1">
    <citation type="submission" date="2017-05" db="EMBL/GenBank/DDBJ databases">
        <authorList>
            <person name="Varghese N."/>
            <person name="Submissions S."/>
        </authorList>
    </citation>
    <scope>NUCLEOTIDE SEQUENCE [LARGE SCALE GENOMIC DNA]</scope>
    <source>
        <strain evidence="1 2">DSM 21194</strain>
    </source>
</reference>
<evidence type="ECO:0000313" key="1">
    <source>
        <dbReference type="EMBL" id="SMO71799.1"/>
    </source>
</evidence>
<accession>A0A521DJ89</accession>
<dbReference type="RefSeq" id="WP_142714892.1">
    <property type="nucleotide sequence ID" value="NZ_FXTH01000010.1"/>
</dbReference>
<organism evidence="1 2">
    <name type="scientific">Fodinibius sediminis</name>
    <dbReference type="NCBI Taxonomy" id="1214077"/>
    <lineage>
        <taxon>Bacteria</taxon>
        <taxon>Pseudomonadati</taxon>
        <taxon>Balneolota</taxon>
        <taxon>Balneolia</taxon>
        <taxon>Balneolales</taxon>
        <taxon>Balneolaceae</taxon>
        <taxon>Fodinibius</taxon>
    </lineage>
</organism>
<evidence type="ECO:0000313" key="2">
    <source>
        <dbReference type="Proteomes" id="UP000317593"/>
    </source>
</evidence>
<protein>
    <recommendedName>
        <fullName evidence="3">Baseplate J-like protein</fullName>
    </recommendedName>
</protein>
<keyword evidence="2" id="KW-1185">Reference proteome</keyword>
<dbReference type="Proteomes" id="UP000317593">
    <property type="component" value="Unassembled WGS sequence"/>
</dbReference>
<proteinExistence type="predicted"/>
<dbReference type="OrthoDB" id="8263000at2"/>
<name>A0A521DJ89_9BACT</name>
<evidence type="ECO:0008006" key="3">
    <source>
        <dbReference type="Google" id="ProtNLM"/>
    </source>
</evidence>